<gene>
    <name evidence="1" type="ORF">K402DRAFT_125927</name>
</gene>
<protein>
    <submittedName>
        <fullName evidence="1">Uncharacterized protein</fullName>
    </submittedName>
</protein>
<keyword evidence="2" id="KW-1185">Reference proteome</keyword>
<sequence>MQLSLWSKIRKRSERSWFEKHCLTTDCIPALGSAIIAITCNHYYLHVLGLFKEDCCPNGLSTSPLKRCYGNAAARPAANVELFKHSRRTKMPATLQMTDWMTISKSFLPKR</sequence>
<dbReference type="EMBL" id="ML977139">
    <property type="protein sequence ID" value="KAF1991468.1"/>
    <property type="molecule type" value="Genomic_DNA"/>
</dbReference>
<accession>A0A6G1HEV4</accession>
<evidence type="ECO:0000313" key="1">
    <source>
        <dbReference type="EMBL" id="KAF1991468.1"/>
    </source>
</evidence>
<organism evidence="1 2">
    <name type="scientific">Aulographum hederae CBS 113979</name>
    <dbReference type="NCBI Taxonomy" id="1176131"/>
    <lineage>
        <taxon>Eukaryota</taxon>
        <taxon>Fungi</taxon>
        <taxon>Dikarya</taxon>
        <taxon>Ascomycota</taxon>
        <taxon>Pezizomycotina</taxon>
        <taxon>Dothideomycetes</taxon>
        <taxon>Pleosporomycetidae</taxon>
        <taxon>Aulographales</taxon>
        <taxon>Aulographaceae</taxon>
    </lineage>
</organism>
<dbReference type="AlphaFoldDB" id="A0A6G1HEV4"/>
<name>A0A6G1HEV4_9PEZI</name>
<dbReference type="Proteomes" id="UP000800041">
    <property type="component" value="Unassembled WGS sequence"/>
</dbReference>
<evidence type="ECO:0000313" key="2">
    <source>
        <dbReference type="Proteomes" id="UP000800041"/>
    </source>
</evidence>
<reference evidence="1" key="1">
    <citation type="journal article" date="2020" name="Stud. Mycol.">
        <title>101 Dothideomycetes genomes: a test case for predicting lifestyles and emergence of pathogens.</title>
        <authorList>
            <person name="Haridas S."/>
            <person name="Albert R."/>
            <person name="Binder M."/>
            <person name="Bloem J."/>
            <person name="Labutti K."/>
            <person name="Salamov A."/>
            <person name="Andreopoulos B."/>
            <person name="Baker S."/>
            <person name="Barry K."/>
            <person name="Bills G."/>
            <person name="Bluhm B."/>
            <person name="Cannon C."/>
            <person name="Castanera R."/>
            <person name="Culley D."/>
            <person name="Daum C."/>
            <person name="Ezra D."/>
            <person name="Gonzalez J."/>
            <person name="Henrissat B."/>
            <person name="Kuo A."/>
            <person name="Liang C."/>
            <person name="Lipzen A."/>
            <person name="Lutzoni F."/>
            <person name="Magnuson J."/>
            <person name="Mondo S."/>
            <person name="Nolan M."/>
            <person name="Ohm R."/>
            <person name="Pangilinan J."/>
            <person name="Park H.-J."/>
            <person name="Ramirez L."/>
            <person name="Alfaro M."/>
            <person name="Sun H."/>
            <person name="Tritt A."/>
            <person name="Yoshinaga Y."/>
            <person name="Zwiers L.-H."/>
            <person name="Turgeon B."/>
            <person name="Goodwin S."/>
            <person name="Spatafora J."/>
            <person name="Crous P."/>
            <person name="Grigoriev I."/>
        </authorList>
    </citation>
    <scope>NUCLEOTIDE SEQUENCE</scope>
    <source>
        <strain evidence="1">CBS 113979</strain>
    </source>
</reference>
<proteinExistence type="predicted"/>